<feature type="compositionally biased region" description="Pro residues" evidence="1">
    <location>
        <begin position="552"/>
        <end position="568"/>
    </location>
</feature>
<evidence type="ECO:0000256" key="1">
    <source>
        <dbReference type="SAM" id="MobiDB-lite"/>
    </source>
</evidence>
<evidence type="ECO:0000313" key="3">
    <source>
        <dbReference type="EMBL" id="CAB4928872.1"/>
    </source>
</evidence>
<dbReference type="PANTHER" id="PTHR35788:SF1">
    <property type="entry name" value="EXPORTED PROTEIN"/>
    <property type="match status" value="1"/>
</dbReference>
<evidence type="ECO:0000259" key="2">
    <source>
        <dbReference type="Pfam" id="PF12229"/>
    </source>
</evidence>
<organism evidence="3">
    <name type="scientific">freshwater metagenome</name>
    <dbReference type="NCBI Taxonomy" id="449393"/>
    <lineage>
        <taxon>unclassified sequences</taxon>
        <taxon>metagenomes</taxon>
        <taxon>ecological metagenomes</taxon>
    </lineage>
</organism>
<dbReference type="InterPro" id="IPR022029">
    <property type="entry name" value="YoaR-like_PG-bd"/>
</dbReference>
<protein>
    <submittedName>
        <fullName evidence="3">Unannotated protein</fullName>
    </submittedName>
</protein>
<dbReference type="EMBL" id="CAFBNF010000006">
    <property type="protein sequence ID" value="CAB4928872.1"/>
    <property type="molecule type" value="Genomic_DNA"/>
</dbReference>
<feature type="region of interest" description="Disordered" evidence="1">
    <location>
        <begin position="546"/>
        <end position="581"/>
    </location>
</feature>
<accession>A0A6J7IEG1</accession>
<feature type="domain" description="YoaR-like putative peptidoglycan binding" evidence="2">
    <location>
        <begin position="239"/>
        <end position="303"/>
    </location>
</feature>
<dbReference type="Pfam" id="PF04294">
    <property type="entry name" value="VanW"/>
    <property type="match status" value="1"/>
</dbReference>
<dbReference type="InterPro" id="IPR052913">
    <property type="entry name" value="Glycopeptide_resist_protein"/>
</dbReference>
<gene>
    <name evidence="3" type="ORF">UFOPK3773_00119</name>
</gene>
<sequence>MFSAGVLAAAAVVYVGLATGGSDQVPVDTRVLGNNIGGLAEKDAAAYLRRHIGRAANQSMELRVGKRQVQVSPAELGLSFDPVATVAKVTGSRWSPVLLARRFVGASTIDPVVRIDRTKLHNVVAGLAVQFDTLPENADVRIRDGVPLLVEGSDGLQVDQEASEAAIVEAFLSPRKPIVLPTQVVAPAITTAEARTVLTTVAEPAVAEPVTIIGSSSSGSATGTYDIDGVLAFNAVGSDLVPVIDRDELHRMIESEFAQVEIPGRDATIVIKKGVPVVVRSKVGFGVEPDELAASVEAVLTKTGADRTVSVTLGPVDPALTTAELTALGIKDRMVQYVQDFPYAAYRVQNIGQAATYIDGTLLLPGDEFSMNDTIKERTIENGYTKGFVVGEGGVLKMDEGGGVSTATTAMYNAAWFAGLEFVQARAHSIWISRYKPGREATVSWDDFDMKFKNNTPNAIFIQAKMTDESITVTLWGDRQWQKVGSVFGEPSEKVPFKIIYSQEKDCRAQSGVDGFLIDVDRTFYRGGKVVKTETYTTRYKPSPTVICGVDPNPPKPIPTPTPTPSPSGEPSATPSVIVVR</sequence>
<dbReference type="InterPro" id="IPR007391">
    <property type="entry name" value="Vancomycin_resist_VanW"/>
</dbReference>
<dbReference type="PANTHER" id="PTHR35788">
    <property type="entry name" value="EXPORTED PROTEIN-RELATED"/>
    <property type="match status" value="1"/>
</dbReference>
<name>A0A6J7IEG1_9ZZZZ</name>
<proteinExistence type="predicted"/>
<feature type="compositionally biased region" description="Low complexity" evidence="1">
    <location>
        <begin position="569"/>
        <end position="581"/>
    </location>
</feature>
<dbReference type="Pfam" id="PF12229">
    <property type="entry name" value="PG_binding_4"/>
    <property type="match status" value="2"/>
</dbReference>
<dbReference type="AlphaFoldDB" id="A0A6J7IEG1"/>
<feature type="domain" description="YoaR-like putative peptidoglycan binding" evidence="2">
    <location>
        <begin position="70"/>
        <end position="171"/>
    </location>
</feature>
<reference evidence="3" key="1">
    <citation type="submission" date="2020-05" db="EMBL/GenBank/DDBJ databases">
        <authorList>
            <person name="Chiriac C."/>
            <person name="Salcher M."/>
            <person name="Ghai R."/>
            <person name="Kavagutti S V."/>
        </authorList>
    </citation>
    <scope>NUCLEOTIDE SEQUENCE</scope>
</reference>